<feature type="domain" description="HTH marR-type" evidence="4">
    <location>
        <begin position="4"/>
        <end position="138"/>
    </location>
</feature>
<dbReference type="RefSeq" id="WP_132795084.1">
    <property type="nucleotide sequence ID" value="NZ_SLXM01000006.1"/>
</dbReference>
<name>A0A4R2NRH9_9FLAO</name>
<gene>
    <name evidence="5" type="ORF">EV195_106225</name>
</gene>
<accession>A0A4R2NRH9</accession>
<proteinExistence type="predicted"/>
<evidence type="ECO:0000313" key="5">
    <source>
        <dbReference type="EMBL" id="TCP24417.1"/>
    </source>
</evidence>
<keyword evidence="1" id="KW-0805">Transcription regulation</keyword>
<evidence type="ECO:0000256" key="2">
    <source>
        <dbReference type="ARBA" id="ARBA00023125"/>
    </source>
</evidence>
<evidence type="ECO:0000256" key="1">
    <source>
        <dbReference type="ARBA" id="ARBA00023015"/>
    </source>
</evidence>
<dbReference type="PANTHER" id="PTHR42756:SF1">
    <property type="entry name" value="TRANSCRIPTIONAL REPRESSOR OF EMRAB OPERON"/>
    <property type="match status" value="1"/>
</dbReference>
<dbReference type="PRINTS" id="PR00598">
    <property type="entry name" value="HTHMARR"/>
</dbReference>
<reference evidence="5 6" key="1">
    <citation type="submission" date="2019-03" db="EMBL/GenBank/DDBJ databases">
        <title>Genomic Encyclopedia of Type Strains, Phase IV (KMG-IV): sequencing the most valuable type-strain genomes for metagenomic binning, comparative biology and taxonomic classification.</title>
        <authorList>
            <person name="Goeker M."/>
        </authorList>
    </citation>
    <scope>NUCLEOTIDE SEQUENCE [LARGE SCALE GENOMIC DNA]</scope>
    <source>
        <strain evidence="5 6">DSM 14836</strain>
    </source>
</reference>
<dbReference type="PROSITE" id="PS50995">
    <property type="entry name" value="HTH_MARR_2"/>
    <property type="match status" value="1"/>
</dbReference>
<dbReference type="InterPro" id="IPR023187">
    <property type="entry name" value="Tscrpt_reg_MarR-type_CS"/>
</dbReference>
<keyword evidence="3" id="KW-0804">Transcription</keyword>
<dbReference type="AlphaFoldDB" id="A0A4R2NRH9"/>
<evidence type="ECO:0000256" key="3">
    <source>
        <dbReference type="ARBA" id="ARBA00023163"/>
    </source>
</evidence>
<dbReference type="Gene3D" id="1.10.10.10">
    <property type="entry name" value="Winged helix-like DNA-binding domain superfamily/Winged helix DNA-binding domain"/>
    <property type="match status" value="1"/>
</dbReference>
<dbReference type="EMBL" id="SLXM01000006">
    <property type="protein sequence ID" value="TCP24417.1"/>
    <property type="molecule type" value="Genomic_DNA"/>
</dbReference>
<dbReference type="GO" id="GO:0003677">
    <property type="term" value="F:DNA binding"/>
    <property type="evidence" value="ECO:0007669"/>
    <property type="project" value="UniProtKB-KW"/>
</dbReference>
<dbReference type="Proteomes" id="UP000294564">
    <property type="component" value="Unassembled WGS sequence"/>
</dbReference>
<dbReference type="GO" id="GO:0003700">
    <property type="term" value="F:DNA-binding transcription factor activity"/>
    <property type="evidence" value="ECO:0007669"/>
    <property type="project" value="InterPro"/>
</dbReference>
<dbReference type="PROSITE" id="PS01117">
    <property type="entry name" value="HTH_MARR_1"/>
    <property type="match status" value="1"/>
</dbReference>
<protein>
    <submittedName>
        <fullName evidence="5">DNA-binding MarR family transcriptional regulator</fullName>
    </submittedName>
</protein>
<dbReference type="OrthoDB" id="996843at2"/>
<keyword evidence="2 5" id="KW-0238">DNA-binding</keyword>
<dbReference type="PANTHER" id="PTHR42756">
    <property type="entry name" value="TRANSCRIPTIONAL REGULATOR, MARR"/>
    <property type="match status" value="1"/>
</dbReference>
<evidence type="ECO:0000259" key="4">
    <source>
        <dbReference type="PROSITE" id="PS50995"/>
    </source>
</evidence>
<dbReference type="SUPFAM" id="SSF46785">
    <property type="entry name" value="Winged helix' DNA-binding domain"/>
    <property type="match status" value="1"/>
</dbReference>
<sequence length="151" mass="17389">MGLDKTLAPWLGKTMKMIDNHIQDMFHELNVSLTKTQWVLLKKLHEKDGVPQQELAYLTGRDKTSLTRLINTMEKKGLVARIPSKTDKRINHIFLTKKGIQLYDETLPIIENFVESLQENISEEEIQSTIKVIQKVQENLISKTINSCSNN</sequence>
<dbReference type="InterPro" id="IPR036390">
    <property type="entry name" value="WH_DNA-bd_sf"/>
</dbReference>
<dbReference type="SMART" id="SM00347">
    <property type="entry name" value="HTH_MARR"/>
    <property type="match status" value="1"/>
</dbReference>
<comment type="caution">
    <text evidence="5">The sequence shown here is derived from an EMBL/GenBank/DDBJ whole genome shotgun (WGS) entry which is preliminary data.</text>
</comment>
<keyword evidence="6" id="KW-1185">Reference proteome</keyword>
<dbReference type="InterPro" id="IPR000835">
    <property type="entry name" value="HTH_MarR-typ"/>
</dbReference>
<evidence type="ECO:0000313" key="6">
    <source>
        <dbReference type="Proteomes" id="UP000294564"/>
    </source>
</evidence>
<organism evidence="5 6">
    <name type="scientific">Tenacibaculum skagerrakense</name>
    <dbReference type="NCBI Taxonomy" id="186571"/>
    <lineage>
        <taxon>Bacteria</taxon>
        <taxon>Pseudomonadati</taxon>
        <taxon>Bacteroidota</taxon>
        <taxon>Flavobacteriia</taxon>
        <taxon>Flavobacteriales</taxon>
        <taxon>Flavobacteriaceae</taxon>
        <taxon>Tenacibaculum</taxon>
    </lineage>
</organism>
<dbReference type="InterPro" id="IPR036388">
    <property type="entry name" value="WH-like_DNA-bd_sf"/>
</dbReference>
<dbReference type="Pfam" id="PF01047">
    <property type="entry name" value="MarR"/>
    <property type="match status" value="1"/>
</dbReference>